<dbReference type="PANTHER" id="PTHR10587:SF80">
    <property type="entry name" value="CHITOOLIGOSACCHARIDE DEACETYLASE"/>
    <property type="match status" value="1"/>
</dbReference>
<name>A0A2W1P0H1_PAEXE</name>
<accession>A0A2W1P0H1</accession>
<comment type="caution">
    <text evidence="2">The sequence shown here is derived from an EMBL/GenBank/DDBJ whole genome shotgun (WGS) entry which is preliminary data.</text>
</comment>
<reference evidence="2" key="1">
    <citation type="submission" date="2018-06" db="EMBL/GenBank/DDBJ databases">
        <title>Paenibacillus xerothermodurans sp. nov. an extremely dry heat resistant spore forming bacterium isolated from the soil of Cape Canaveral, Florida.</title>
        <authorList>
            <person name="Seuylemezian A."/>
            <person name="Kaur N."/>
            <person name="Patil P."/>
            <person name="Patil P."/>
            <person name="Mayilraj S."/>
            <person name="Vaishampayan P."/>
        </authorList>
    </citation>
    <scope>NUCLEOTIDE SEQUENCE [LARGE SCALE GENOMIC DNA]</scope>
    <source>
        <strain evidence="2">ATCC 27380</strain>
    </source>
</reference>
<dbReference type="Proteomes" id="UP000214746">
    <property type="component" value="Unassembled WGS sequence"/>
</dbReference>
<dbReference type="PROSITE" id="PS51677">
    <property type="entry name" value="NODB"/>
    <property type="match status" value="1"/>
</dbReference>
<keyword evidence="3" id="KW-1185">Reference proteome</keyword>
<dbReference type="SUPFAM" id="SSF88713">
    <property type="entry name" value="Glycoside hydrolase/deacetylase"/>
    <property type="match status" value="1"/>
</dbReference>
<protein>
    <recommendedName>
        <fullName evidence="1">NodB homology domain-containing protein</fullName>
    </recommendedName>
</protein>
<gene>
    <name evidence="2" type="ORF">CBW46_012460</name>
</gene>
<dbReference type="AlphaFoldDB" id="A0A2W1P0H1"/>
<sequence length="306" mass="33833">MLCCKLAIILALSSLPIVSGFTTLPINLDPVMTKIMQEAPSKRIPPVDAKIDRLEGAIPGYNGLEVDIERTYSVNKNKPSGTPFEYVYKQIPPAVNLHDLGAQPIYRGNPQKPMAALMINVAWGDEFIPRILKTLDEHKVKATFFFDGSWLKKNVATAKVIAEHGHELSNHAYSHKNMSQLSDSQALAEITKTEKLLQEQLQVKNRWFAPPSGDFDKKTVELALSLKLNTVLWTLDTVDWRNPSPESIVHKIGSKVGNGSLILMHPTRSATTALDGMIRAIRSKGLQLGTVSDVLSPERVEPLVTP</sequence>
<evidence type="ECO:0000313" key="2">
    <source>
        <dbReference type="EMBL" id="PZE20578.1"/>
    </source>
</evidence>
<dbReference type="GO" id="GO:0016020">
    <property type="term" value="C:membrane"/>
    <property type="evidence" value="ECO:0007669"/>
    <property type="project" value="TreeGrafter"/>
</dbReference>
<dbReference type="InterPro" id="IPR002509">
    <property type="entry name" value="NODB_dom"/>
</dbReference>
<dbReference type="Gene3D" id="3.20.20.370">
    <property type="entry name" value="Glycoside hydrolase/deacetylase"/>
    <property type="match status" value="1"/>
</dbReference>
<dbReference type="PANTHER" id="PTHR10587">
    <property type="entry name" value="GLYCOSYL TRANSFERASE-RELATED"/>
    <property type="match status" value="1"/>
</dbReference>
<dbReference type="Pfam" id="PF01522">
    <property type="entry name" value="Polysacc_deac_1"/>
    <property type="match status" value="1"/>
</dbReference>
<dbReference type="GO" id="GO:0005975">
    <property type="term" value="P:carbohydrate metabolic process"/>
    <property type="evidence" value="ECO:0007669"/>
    <property type="project" value="InterPro"/>
</dbReference>
<dbReference type="InterPro" id="IPR050248">
    <property type="entry name" value="Polysacc_deacetylase_ArnD"/>
</dbReference>
<organism evidence="2 3">
    <name type="scientific">Paenibacillus xerothermodurans</name>
    <dbReference type="NCBI Taxonomy" id="1977292"/>
    <lineage>
        <taxon>Bacteria</taxon>
        <taxon>Bacillati</taxon>
        <taxon>Bacillota</taxon>
        <taxon>Bacilli</taxon>
        <taxon>Bacillales</taxon>
        <taxon>Paenibacillaceae</taxon>
        <taxon>Paenibacillus</taxon>
    </lineage>
</organism>
<dbReference type="GO" id="GO:0016810">
    <property type="term" value="F:hydrolase activity, acting on carbon-nitrogen (but not peptide) bonds"/>
    <property type="evidence" value="ECO:0007669"/>
    <property type="project" value="InterPro"/>
</dbReference>
<dbReference type="RefSeq" id="WP_089200331.1">
    <property type="nucleotide sequence ID" value="NZ_NHRJ02000006.1"/>
</dbReference>
<feature type="domain" description="NodB homology" evidence="1">
    <location>
        <begin position="113"/>
        <end position="289"/>
    </location>
</feature>
<dbReference type="CDD" id="cd10950">
    <property type="entry name" value="CE4_BsYlxY_like"/>
    <property type="match status" value="1"/>
</dbReference>
<evidence type="ECO:0000313" key="3">
    <source>
        <dbReference type="Proteomes" id="UP000214746"/>
    </source>
</evidence>
<dbReference type="InterPro" id="IPR011330">
    <property type="entry name" value="Glyco_hydro/deAcase_b/a-brl"/>
</dbReference>
<dbReference type="EMBL" id="NHRJ02000006">
    <property type="protein sequence ID" value="PZE20578.1"/>
    <property type="molecule type" value="Genomic_DNA"/>
</dbReference>
<proteinExistence type="predicted"/>
<dbReference type="OrthoDB" id="9812065at2"/>
<evidence type="ECO:0000259" key="1">
    <source>
        <dbReference type="PROSITE" id="PS51677"/>
    </source>
</evidence>